<dbReference type="Pfam" id="PF13847">
    <property type="entry name" value="Methyltransf_31"/>
    <property type="match status" value="1"/>
</dbReference>
<dbReference type="AlphaFoldDB" id="A0A133S726"/>
<evidence type="ECO:0000259" key="1">
    <source>
        <dbReference type="Pfam" id="PF13847"/>
    </source>
</evidence>
<dbReference type="PROSITE" id="PS00092">
    <property type="entry name" value="N6_MTASE"/>
    <property type="match status" value="1"/>
</dbReference>
<dbReference type="PATRIC" id="fig|39777.7.peg.261"/>
<reference evidence="2 3" key="1">
    <citation type="submission" date="2016-01" db="EMBL/GenBank/DDBJ databases">
        <authorList>
            <person name="Oliw E.H."/>
        </authorList>
    </citation>
    <scope>NUCLEOTIDE SEQUENCE [LARGE SCALE GENOMIC DNA]</scope>
    <source>
        <strain evidence="2 3">CMW7756B</strain>
    </source>
</reference>
<evidence type="ECO:0000313" key="2">
    <source>
        <dbReference type="EMBL" id="KXA65499.1"/>
    </source>
</evidence>
<proteinExistence type="predicted"/>
<dbReference type="GO" id="GO:0032259">
    <property type="term" value="P:methylation"/>
    <property type="evidence" value="ECO:0007669"/>
    <property type="project" value="UniProtKB-KW"/>
</dbReference>
<dbReference type="InterPro" id="IPR029063">
    <property type="entry name" value="SAM-dependent_MTases_sf"/>
</dbReference>
<dbReference type="EMBL" id="LRQT01000004">
    <property type="protein sequence ID" value="KXA65499.1"/>
    <property type="molecule type" value="Genomic_DNA"/>
</dbReference>
<dbReference type="CDD" id="cd02440">
    <property type="entry name" value="AdoMet_MTases"/>
    <property type="match status" value="1"/>
</dbReference>
<comment type="caution">
    <text evidence="2">The sequence shown here is derived from an EMBL/GenBank/DDBJ whole genome shotgun (WGS) entry which is preliminary data.</text>
</comment>
<dbReference type="InterPro" id="IPR002052">
    <property type="entry name" value="DNA_methylase_N6_adenine_CS"/>
</dbReference>
<feature type="domain" description="Methyltransferase" evidence="1">
    <location>
        <begin position="43"/>
        <end position="188"/>
    </location>
</feature>
<dbReference type="InterPro" id="IPR050210">
    <property type="entry name" value="tRNA_Adenine-N(6)_MTase"/>
</dbReference>
<protein>
    <submittedName>
        <fullName evidence="2">Methyltransferase small domain protein</fullName>
    </submittedName>
</protein>
<sequence length="242" mass="27536">MNNQEQLDDLIIDDLKIYQRQDQFRFSFDAIALVHFCRFNQRHRYIDLGTGTGVLPLIGTSLGAGHITGVEINDVMANMAERSVLYNHKSNVISIVQGDYRTMNYQQFGSKPFDGVLVNPPYFDHRRGEVPNDNHRCLALHDGCTSIDDVCKAASRLIKNKGRLWMVYSAPRLSELIHALTAVGFAVKRIRMVHGMIHKPAKIVLIEAIKGGEQGLIVEPPLIVYIQPNVYTEEVSRWYERK</sequence>
<dbReference type="PANTHER" id="PTHR47739:SF1">
    <property type="entry name" value="TRNA1(VAL) (ADENINE(37)-N6)-METHYLTRANSFERASE"/>
    <property type="match status" value="1"/>
</dbReference>
<dbReference type="SUPFAM" id="SSF53335">
    <property type="entry name" value="S-adenosyl-L-methionine-dependent methyltransferases"/>
    <property type="match status" value="1"/>
</dbReference>
<keyword evidence="2" id="KW-0808">Transferase</keyword>
<evidence type="ECO:0000313" key="3">
    <source>
        <dbReference type="Proteomes" id="UP000070226"/>
    </source>
</evidence>
<organism evidence="2">
    <name type="scientific">Veillonella atypica</name>
    <dbReference type="NCBI Taxonomy" id="39777"/>
    <lineage>
        <taxon>Bacteria</taxon>
        <taxon>Bacillati</taxon>
        <taxon>Bacillota</taxon>
        <taxon>Negativicutes</taxon>
        <taxon>Veillonellales</taxon>
        <taxon>Veillonellaceae</taxon>
        <taxon>Veillonella</taxon>
    </lineage>
</organism>
<dbReference type="STRING" id="39777.B7L28_02955"/>
<dbReference type="RefSeq" id="WP_060807132.1">
    <property type="nucleotide sequence ID" value="NZ_CACRUN010000005.1"/>
</dbReference>
<dbReference type="PANTHER" id="PTHR47739">
    <property type="entry name" value="TRNA1(VAL) (ADENINE(37)-N6)-METHYLTRANSFERASE"/>
    <property type="match status" value="1"/>
</dbReference>
<dbReference type="GO" id="GO:0008170">
    <property type="term" value="F:N-methyltransferase activity"/>
    <property type="evidence" value="ECO:0007669"/>
    <property type="project" value="UniProtKB-ARBA"/>
</dbReference>
<dbReference type="Proteomes" id="UP000070226">
    <property type="component" value="Unassembled WGS sequence"/>
</dbReference>
<gene>
    <name evidence="2" type="ORF">HMPREF3233_00269</name>
</gene>
<accession>A0A133S726</accession>
<dbReference type="GO" id="GO:0003676">
    <property type="term" value="F:nucleic acid binding"/>
    <property type="evidence" value="ECO:0007669"/>
    <property type="project" value="InterPro"/>
</dbReference>
<dbReference type="GO" id="GO:0008757">
    <property type="term" value="F:S-adenosylmethionine-dependent methyltransferase activity"/>
    <property type="evidence" value="ECO:0007669"/>
    <property type="project" value="UniProtKB-ARBA"/>
</dbReference>
<keyword evidence="2" id="KW-0489">Methyltransferase</keyword>
<name>A0A133S726_9FIRM</name>
<dbReference type="InterPro" id="IPR025714">
    <property type="entry name" value="Methyltranfer_dom"/>
</dbReference>
<dbReference type="Gene3D" id="3.40.50.150">
    <property type="entry name" value="Vaccinia Virus protein VP39"/>
    <property type="match status" value="1"/>
</dbReference>